<keyword evidence="4" id="KW-1185">Reference proteome</keyword>
<feature type="signal peptide" evidence="2">
    <location>
        <begin position="1"/>
        <end position="23"/>
    </location>
</feature>
<feature type="transmembrane region" description="Helical" evidence="1">
    <location>
        <begin position="193"/>
        <end position="212"/>
    </location>
</feature>
<keyword evidence="2" id="KW-0732">Signal</keyword>
<dbReference type="RefSeq" id="WP_188477772.1">
    <property type="nucleotide sequence ID" value="NZ_BMFJ01000001.1"/>
</dbReference>
<keyword evidence="1" id="KW-1133">Transmembrane helix</keyword>
<name>A0A917A7W3_9RHOB</name>
<comment type="caution">
    <text evidence="3">The sequence shown here is derived from an EMBL/GenBank/DDBJ whole genome shotgun (WGS) entry which is preliminary data.</text>
</comment>
<feature type="chain" id="PRO_5036863108" description="VPLPA-CTERM protein sorting domain-containing protein" evidence="2">
    <location>
        <begin position="24"/>
        <end position="216"/>
    </location>
</feature>
<evidence type="ECO:0000313" key="3">
    <source>
        <dbReference type="EMBL" id="GGE34105.1"/>
    </source>
</evidence>
<reference evidence="4" key="1">
    <citation type="journal article" date="2019" name="Int. J. Syst. Evol. Microbiol.">
        <title>The Global Catalogue of Microorganisms (GCM) 10K type strain sequencing project: providing services to taxonomists for standard genome sequencing and annotation.</title>
        <authorList>
            <consortium name="The Broad Institute Genomics Platform"/>
            <consortium name="The Broad Institute Genome Sequencing Center for Infectious Disease"/>
            <person name="Wu L."/>
            <person name="Ma J."/>
        </authorList>
    </citation>
    <scope>NUCLEOTIDE SEQUENCE [LARGE SCALE GENOMIC DNA]</scope>
    <source>
        <strain evidence="4">CGMCC 1.12664</strain>
    </source>
</reference>
<dbReference type="AlphaFoldDB" id="A0A917A7W3"/>
<accession>A0A917A7W3</accession>
<sequence>MKKLATTLATMAFCAVTATSAAAATYEYVGLAFDTIVDSAAVPGTYTTSDKISGSFTTAALLPEYVTSTDITGLLTGFSFTDGRNTYTMGVDEIVRFEVITDASGNIADWTIELQNIAVPNSLNPFFPDNNFKRLITRSGFFAGEVGTPKWDQGIELACTEPTGCVGFNFANWDEGRRTGANGSWAVDPTPAVPLPAGLPILASALLGLGLLRRRR</sequence>
<protein>
    <recommendedName>
        <fullName evidence="5">VPLPA-CTERM protein sorting domain-containing protein</fullName>
    </recommendedName>
</protein>
<proteinExistence type="predicted"/>
<dbReference type="EMBL" id="BMFJ01000001">
    <property type="protein sequence ID" value="GGE34105.1"/>
    <property type="molecule type" value="Genomic_DNA"/>
</dbReference>
<organism evidence="3 4">
    <name type="scientific">Primorskyibacter flagellatus</name>
    <dbReference type="NCBI Taxonomy" id="1387277"/>
    <lineage>
        <taxon>Bacteria</taxon>
        <taxon>Pseudomonadati</taxon>
        <taxon>Pseudomonadota</taxon>
        <taxon>Alphaproteobacteria</taxon>
        <taxon>Rhodobacterales</taxon>
        <taxon>Roseobacteraceae</taxon>
        <taxon>Primorskyibacter</taxon>
    </lineage>
</organism>
<evidence type="ECO:0000313" key="4">
    <source>
        <dbReference type="Proteomes" id="UP000612855"/>
    </source>
</evidence>
<evidence type="ECO:0000256" key="2">
    <source>
        <dbReference type="SAM" id="SignalP"/>
    </source>
</evidence>
<evidence type="ECO:0000256" key="1">
    <source>
        <dbReference type="SAM" id="Phobius"/>
    </source>
</evidence>
<dbReference type="Proteomes" id="UP000612855">
    <property type="component" value="Unassembled WGS sequence"/>
</dbReference>
<gene>
    <name evidence="3" type="ORF">GCM10011360_22450</name>
</gene>
<evidence type="ECO:0008006" key="5">
    <source>
        <dbReference type="Google" id="ProtNLM"/>
    </source>
</evidence>
<keyword evidence="1" id="KW-0812">Transmembrane</keyword>
<keyword evidence="1" id="KW-0472">Membrane</keyword>